<accession>A0A090K5P4</accession>
<dbReference type="PATRIC" id="fig|80854.5.peg.1154"/>
<dbReference type="GeneID" id="61298187"/>
<dbReference type="InterPro" id="IPR000182">
    <property type="entry name" value="GNAT_dom"/>
</dbReference>
<dbReference type="AlphaFoldDB" id="A0A090K5P4"/>
<organism evidence="3 5">
    <name type="scientific">Moritella viscosa</name>
    <dbReference type="NCBI Taxonomy" id="80854"/>
    <lineage>
        <taxon>Bacteria</taxon>
        <taxon>Pseudomonadati</taxon>
        <taxon>Pseudomonadota</taxon>
        <taxon>Gammaproteobacteria</taxon>
        <taxon>Alteromonadales</taxon>
        <taxon>Moritellaceae</taxon>
        <taxon>Moritella</taxon>
    </lineage>
</organism>
<evidence type="ECO:0000313" key="3">
    <source>
        <dbReference type="EMBL" id="SGZ16825.1"/>
    </source>
</evidence>
<feature type="domain" description="N-acetyltransferase" evidence="1">
    <location>
        <begin position="24"/>
        <end position="177"/>
    </location>
</feature>
<evidence type="ECO:0000259" key="1">
    <source>
        <dbReference type="PROSITE" id="PS51186"/>
    </source>
</evidence>
<name>A0A090K5P4_9GAMM</name>
<dbReference type="HOGENOM" id="CLU_013985_3_0_6"/>
<keyword evidence="3" id="KW-0808">Transferase</keyword>
<dbReference type="EMBL" id="FPLJ01000145">
    <property type="protein sequence ID" value="SGZ04076.1"/>
    <property type="molecule type" value="Genomic_DNA"/>
</dbReference>
<protein>
    <submittedName>
        <fullName evidence="3">Ribosomal-protein-serine acetyltransferase</fullName>
    </submittedName>
</protein>
<dbReference type="EMBL" id="FPLD01000131">
    <property type="protein sequence ID" value="SGZ16825.1"/>
    <property type="molecule type" value="Genomic_DNA"/>
</dbReference>
<dbReference type="Pfam" id="PF13302">
    <property type="entry name" value="Acetyltransf_3"/>
    <property type="match status" value="1"/>
</dbReference>
<dbReference type="KEGG" id="mvs:MVIS_1090"/>
<dbReference type="InterPro" id="IPR051908">
    <property type="entry name" value="Ribosomal_N-acetyltransferase"/>
</dbReference>
<dbReference type="Proteomes" id="UP000182660">
    <property type="component" value="Unassembled WGS sequence"/>
</dbReference>
<dbReference type="GO" id="GO:1990189">
    <property type="term" value="F:protein N-terminal-serine acetyltransferase activity"/>
    <property type="evidence" value="ECO:0007669"/>
    <property type="project" value="TreeGrafter"/>
</dbReference>
<dbReference type="STRING" id="80854.MVIS_1090"/>
<evidence type="ECO:0000313" key="2">
    <source>
        <dbReference type="EMBL" id="SGZ04076.1"/>
    </source>
</evidence>
<dbReference type="GO" id="GO:0005737">
    <property type="term" value="C:cytoplasm"/>
    <property type="evidence" value="ECO:0007669"/>
    <property type="project" value="TreeGrafter"/>
</dbReference>
<sequence length="179" mass="20201">MFTLNVAPDLQLAIVQPSFARRYLDIVTAERAYLSKWLPWATNADNEAFFLEFVRKSLQGYAEGKSMSCALVYQHTVVGNISFNHIDQNLKKVVVGYWLSEKYQGMGIVTKAVSFLIEYAFSELSMDKVEICAAVDNIASRRVCERLNMALEGIISNAENVNGEIVDHAIYGIHRTDLR</sequence>
<dbReference type="InterPro" id="IPR016181">
    <property type="entry name" value="Acyl_CoA_acyltransferase"/>
</dbReference>
<reference evidence="2 4" key="1">
    <citation type="submission" date="2016-11" db="EMBL/GenBank/DDBJ databases">
        <authorList>
            <person name="Klemetsen T."/>
        </authorList>
    </citation>
    <scope>NUCLEOTIDE SEQUENCE [LARGE SCALE GENOMIC DNA]</scope>
    <source>
        <strain evidence="2">MT 2528</strain>
    </source>
</reference>
<dbReference type="SUPFAM" id="SSF55729">
    <property type="entry name" value="Acyl-CoA N-acyltransferases (Nat)"/>
    <property type="match status" value="1"/>
</dbReference>
<dbReference type="PROSITE" id="PS51186">
    <property type="entry name" value="GNAT"/>
    <property type="match status" value="1"/>
</dbReference>
<gene>
    <name evidence="2" type="ORF">MT2528_4743</name>
    <name evidence="3" type="ORF">NVI5450_4405</name>
</gene>
<reference evidence="3 5" key="2">
    <citation type="submission" date="2016-11" db="EMBL/GenBank/DDBJ databases">
        <authorList>
            <person name="Jaros S."/>
            <person name="Januszkiewicz K."/>
            <person name="Wedrychowicz H."/>
        </authorList>
    </citation>
    <scope>NUCLEOTIDE SEQUENCE [LARGE SCALE GENOMIC DNA]</scope>
    <source>
        <strain evidence="3">NVI 5450</strain>
    </source>
</reference>
<dbReference type="Proteomes" id="UP000183794">
    <property type="component" value="Unassembled WGS sequence"/>
</dbReference>
<dbReference type="PANTHER" id="PTHR43441:SF11">
    <property type="entry name" value="RIBOSOMAL-PROTEIN-SERINE ACETYLTRANSFERASE"/>
    <property type="match status" value="1"/>
</dbReference>
<dbReference type="PANTHER" id="PTHR43441">
    <property type="entry name" value="RIBOSOMAL-PROTEIN-SERINE ACETYLTRANSFERASE"/>
    <property type="match status" value="1"/>
</dbReference>
<dbReference type="RefSeq" id="WP_045109464.1">
    <property type="nucleotide sequence ID" value="NZ_CAWQZC010000047.1"/>
</dbReference>
<keyword evidence="4" id="KW-1185">Reference proteome</keyword>
<dbReference type="GO" id="GO:0008999">
    <property type="term" value="F:protein-N-terminal-alanine acetyltransferase activity"/>
    <property type="evidence" value="ECO:0007669"/>
    <property type="project" value="TreeGrafter"/>
</dbReference>
<dbReference type="OrthoDB" id="9784707at2"/>
<evidence type="ECO:0000313" key="5">
    <source>
        <dbReference type="Proteomes" id="UP000183794"/>
    </source>
</evidence>
<dbReference type="Gene3D" id="3.40.630.30">
    <property type="match status" value="1"/>
</dbReference>
<evidence type="ECO:0000313" key="4">
    <source>
        <dbReference type="Proteomes" id="UP000182660"/>
    </source>
</evidence>
<proteinExistence type="predicted"/>